<feature type="transmembrane region" description="Helical" evidence="5">
    <location>
        <begin position="318"/>
        <end position="339"/>
    </location>
</feature>
<dbReference type="EMBL" id="MU155347">
    <property type="protein sequence ID" value="KAF9475108.1"/>
    <property type="molecule type" value="Genomic_DNA"/>
</dbReference>
<dbReference type="PANTHER" id="PTHR31274">
    <property type="entry name" value="PROTEIN ECM3"/>
    <property type="match status" value="1"/>
</dbReference>
<evidence type="ECO:0000256" key="2">
    <source>
        <dbReference type="ARBA" id="ARBA00022692"/>
    </source>
</evidence>
<dbReference type="InterPro" id="IPR040254">
    <property type="entry name" value="Ecm3-like"/>
</dbReference>
<dbReference type="GO" id="GO:0016020">
    <property type="term" value="C:membrane"/>
    <property type="evidence" value="ECO:0007669"/>
    <property type="project" value="UniProtKB-SubCell"/>
</dbReference>
<feature type="transmembrane region" description="Helical" evidence="5">
    <location>
        <begin position="443"/>
        <end position="463"/>
    </location>
</feature>
<feature type="transmembrane region" description="Helical" evidence="5">
    <location>
        <begin position="104"/>
        <end position="129"/>
    </location>
</feature>
<comment type="subcellular location">
    <subcellularLocation>
        <location evidence="1">Membrane</location>
        <topology evidence="1">Multi-pass membrane protein</topology>
    </subcellularLocation>
</comment>
<comment type="caution">
    <text evidence="6">The sequence shown here is derived from an EMBL/GenBank/DDBJ whole genome shotgun (WGS) entry which is preliminary data.</text>
</comment>
<keyword evidence="4 5" id="KW-0472">Membrane</keyword>
<evidence type="ECO:0000313" key="7">
    <source>
        <dbReference type="Proteomes" id="UP000807469"/>
    </source>
</evidence>
<feature type="transmembrane region" description="Helical" evidence="5">
    <location>
        <begin position="141"/>
        <end position="159"/>
    </location>
</feature>
<feature type="transmembrane region" description="Helical" evidence="5">
    <location>
        <begin position="70"/>
        <end position="92"/>
    </location>
</feature>
<protein>
    <recommendedName>
        <fullName evidence="8">Auxin efflux carrier</fullName>
    </recommendedName>
</protein>
<dbReference type="OrthoDB" id="435607at2759"/>
<evidence type="ECO:0000256" key="5">
    <source>
        <dbReference type="SAM" id="Phobius"/>
    </source>
</evidence>
<feature type="transmembrane region" description="Helical" evidence="5">
    <location>
        <begin position="15"/>
        <end position="33"/>
    </location>
</feature>
<feature type="transmembrane region" description="Helical" evidence="5">
    <location>
        <begin position="484"/>
        <end position="502"/>
    </location>
</feature>
<keyword evidence="7" id="KW-1185">Reference proteome</keyword>
<evidence type="ECO:0000256" key="3">
    <source>
        <dbReference type="ARBA" id="ARBA00022989"/>
    </source>
</evidence>
<sequence>MVAAGTLIWISCRPLLRLIFCVSCGIAITKADIFPSAAAAGAGQILLNITLPCLMFSKIVPAFTAENAPALGPLVFVALLYEAMGMVMAWIIKQFFWVPHRFRYGLIVAGGWGNVGDIPTAVIMSVAGAAPFRGVEDQNLAVAYISAFILVFMVTLFPFGGHRLVAWDFVGPDVEPEEVQEAMRRKRSMLFSTLKRFCRFSRSTSMHVAEVEEKKVMSDEMVESVPRLHQRHVSFMCDDGSTMVPTEGICSPMASSPPTEIGYQSRADPFDKQSTTNAKTIDENTVLPVHTTNDELSHTSQSSHSSQKRRFRRYIVDFLKAFLTPSSIAIIISFPIALIPKLKALFVSVPGTYMPSAPDGQPPLAFFLDSTSFVGAASVPLGLVCLGSSLARLPFPRKGQWQMLPLGAISCVAVGKMVVMPVLGVLICQGLTNAGVIDREDKVLRFVCIFLSCLPTATVHVLLTQVYSGTGSAEHLSPFLIPQYILMFISMTALIAYTIQLLF</sequence>
<name>A0A9P5YU08_9AGAR</name>
<reference evidence="6" key="1">
    <citation type="submission" date="2020-11" db="EMBL/GenBank/DDBJ databases">
        <authorList>
            <consortium name="DOE Joint Genome Institute"/>
            <person name="Ahrendt S."/>
            <person name="Riley R."/>
            <person name="Andreopoulos W."/>
            <person name="Labutti K."/>
            <person name="Pangilinan J."/>
            <person name="Ruiz-Duenas F.J."/>
            <person name="Barrasa J.M."/>
            <person name="Sanchez-Garcia M."/>
            <person name="Camarero S."/>
            <person name="Miyauchi S."/>
            <person name="Serrano A."/>
            <person name="Linde D."/>
            <person name="Babiker R."/>
            <person name="Drula E."/>
            <person name="Ayuso-Fernandez I."/>
            <person name="Pacheco R."/>
            <person name="Padilla G."/>
            <person name="Ferreira P."/>
            <person name="Barriuso J."/>
            <person name="Kellner H."/>
            <person name="Castanera R."/>
            <person name="Alfaro M."/>
            <person name="Ramirez L."/>
            <person name="Pisabarro A.G."/>
            <person name="Kuo A."/>
            <person name="Tritt A."/>
            <person name="Lipzen A."/>
            <person name="He G."/>
            <person name="Yan M."/>
            <person name="Ng V."/>
            <person name="Cullen D."/>
            <person name="Martin F."/>
            <person name="Rosso M.-N."/>
            <person name="Henrissat B."/>
            <person name="Hibbett D."/>
            <person name="Martinez A.T."/>
            <person name="Grigoriev I.V."/>
        </authorList>
    </citation>
    <scope>NUCLEOTIDE SEQUENCE</scope>
    <source>
        <strain evidence="6">CIRM-BRFM 674</strain>
    </source>
</reference>
<keyword evidence="3 5" id="KW-1133">Transmembrane helix</keyword>
<keyword evidence="2 5" id="KW-0812">Transmembrane</keyword>
<evidence type="ECO:0008006" key="8">
    <source>
        <dbReference type="Google" id="ProtNLM"/>
    </source>
</evidence>
<dbReference type="Proteomes" id="UP000807469">
    <property type="component" value="Unassembled WGS sequence"/>
</dbReference>
<evidence type="ECO:0000313" key="6">
    <source>
        <dbReference type="EMBL" id="KAF9475108.1"/>
    </source>
</evidence>
<accession>A0A9P5YU08</accession>
<dbReference type="GO" id="GO:0055085">
    <property type="term" value="P:transmembrane transport"/>
    <property type="evidence" value="ECO:0007669"/>
    <property type="project" value="InterPro"/>
</dbReference>
<dbReference type="InterPro" id="IPR004776">
    <property type="entry name" value="Mem_transp_PIN-like"/>
</dbReference>
<organism evidence="6 7">
    <name type="scientific">Pholiota conissans</name>
    <dbReference type="NCBI Taxonomy" id="109636"/>
    <lineage>
        <taxon>Eukaryota</taxon>
        <taxon>Fungi</taxon>
        <taxon>Dikarya</taxon>
        <taxon>Basidiomycota</taxon>
        <taxon>Agaricomycotina</taxon>
        <taxon>Agaricomycetes</taxon>
        <taxon>Agaricomycetidae</taxon>
        <taxon>Agaricales</taxon>
        <taxon>Agaricineae</taxon>
        <taxon>Strophariaceae</taxon>
        <taxon>Pholiota</taxon>
    </lineage>
</organism>
<proteinExistence type="predicted"/>
<dbReference type="AlphaFoldDB" id="A0A9P5YU08"/>
<gene>
    <name evidence="6" type="ORF">BDN70DRAFT_814592</name>
</gene>
<feature type="transmembrane region" description="Helical" evidence="5">
    <location>
        <begin position="403"/>
        <end position="423"/>
    </location>
</feature>
<evidence type="ECO:0000256" key="1">
    <source>
        <dbReference type="ARBA" id="ARBA00004141"/>
    </source>
</evidence>
<evidence type="ECO:0000256" key="4">
    <source>
        <dbReference type="ARBA" id="ARBA00023136"/>
    </source>
</evidence>
<dbReference type="Pfam" id="PF03547">
    <property type="entry name" value="Mem_trans"/>
    <property type="match status" value="1"/>
</dbReference>
<dbReference type="PANTHER" id="PTHR31274:SF1">
    <property type="entry name" value="AGL149CP"/>
    <property type="match status" value="1"/>
</dbReference>